<reference evidence="1 4" key="1">
    <citation type="journal article" date="2018" name="Genome Biol.">
        <title>SKESA: strategic k-mer extension for scrupulous assemblies.</title>
        <authorList>
            <person name="Souvorov A."/>
            <person name="Agarwala R."/>
            <person name="Lipman D.J."/>
        </authorList>
    </citation>
    <scope>NUCLEOTIDE SEQUENCE [LARGE SCALE GENOMIC DNA]</scope>
    <source>
        <strain evidence="1 4">CFIAFB20160079</strain>
    </source>
</reference>
<evidence type="ECO:0000313" key="2">
    <source>
        <dbReference type="EMBL" id="MCO38651.1"/>
    </source>
</evidence>
<name>A0A9P3QTL8_LISMN</name>
<gene>
    <name evidence="2" type="ORF">DOV25_09290</name>
    <name evidence="1" type="ORF">GYO01_01505</name>
</gene>
<dbReference type="Proteomes" id="UP000269407">
    <property type="component" value="Unassembled WGS sequence"/>
</dbReference>
<dbReference type="AlphaFoldDB" id="A0A9P3QTL8"/>
<comment type="caution">
    <text evidence="1">The sequence shown here is derived from an EMBL/GenBank/DDBJ whole genome shotgun (WGS) entry which is preliminary data.</text>
</comment>
<dbReference type="Proteomes" id="UP000845014">
    <property type="component" value="Unassembled WGS sequence"/>
</dbReference>
<evidence type="ECO:0000313" key="3">
    <source>
        <dbReference type="Proteomes" id="UP000269407"/>
    </source>
</evidence>
<dbReference type="RefSeq" id="WP_068996261.1">
    <property type="nucleotide sequence ID" value="NZ_CABMJO010000001.1"/>
</dbReference>
<organism evidence="1 4">
    <name type="scientific">Listeria monocytogenes</name>
    <dbReference type="NCBI Taxonomy" id="1639"/>
    <lineage>
        <taxon>Bacteria</taxon>
        <taxon>Bacillati</taxon>
        <taxon>Bacillota</taxon>
        <taxon>Bacilli</taxon>
        <taxon>Bacillales</taxon>
        <taxon>Listeriaceae</taxon>
        <taxon>Listeria</taxon>
    </lineage>
</organism>
<evidence type="ECO:0000313" key="4">
    <source>
        <dbReference type="Proteomes" id="UP000845014"/>
    </source>
</evidence>
<proteinExistence type="predicted"/>
<protein>
    <submittedName>
        <fullName evidence="1">Uncharacterized protein</fullName>
    </submittedName>
</protein>
<sequence length="76" mass="8879">MTKQESVNCKECDETFTQYDEIIVFDGNAWHKDCLDKFPAIYAYYEKGEDGEFINTDDNADFDGDAYEHFDGLEEE</sequence>
<dbReference type="SUPFAM" id="SSF57716">
    <property type="entry name" value="Glucocorticoid receptor-like (DNA-binding domain)"/>
    <property type="match status" value="1"/>
</dbReference>
<evidence type="ECO:0000313" key="1">
    <source>
        <dbReference type="EMBL" id="HAB7362771.1"/>
    </source>
</evidence>
<reference evidence="2 3" key="2">
    <citation type="submission" date="2018-07" db="EMBL/GenBank/DDBJ databases">
        <authorList>
            <consortium name="GenomeTrakr: Next Generation Sequencing Network for Food Pathogen Tracability"/>
        </authorList>
    </citation>
    <scope>NUCLEOTIDE SEQUENCE [LARGE SCALE GENOMIC DNA]</scope>
    <source>
        <strain evidence="2 3">FDA00013213</strain>
    </source>
</reference>
<reference evidence="1" key="3">
    <citation type="submission" date="2020-01" db="EMBL/GenBank/DDBJ databases">
        <authorList>
            <consortium name="NCBI Pathogen Detection Project"/>
        </authorList>
    </citation>
    <scope>NUCLEOTIDE SEQUENCE</scope>
    <source>
        <strain evidence="1">CFIAFB20160079</strain>
    </source>
</reference>
<accession>A0A9P3QTL8</accession>
<dbReference type="EMBL" id="DAAHUJ010000001">
    <property type="protein sequence ID" value="HAB7362771.1"/>
    <property type="molecule type" value="Genomic_DNA"/>
</dbReference>
<dbReference type="EMBL" id="RCRQ01000004">
    <property type="protein sequence ID" value="MCO38651.1"/>
    <property type="molecule type" value="Genomic_DNA"/>
</dbReference>